<evidence type="ECO:0000313" key="3">
    <source>
        <dbReference type="Proteomes" id="UP001470230"/>
    </source>
</evidence>
<evidence type="ECO:0008006" key="4">
    <source>
        <dbReference type="Google" id="ProtNLM"/>
    </source>
</evidence>
<name>A0ABR2GQG4_9EUKA</name>
<keyword evidence="1" id="KW-0175">Coiled coil</keyword>
<comment type="caution">
    <text evidence="2">The sequence shown here is derived from an EMBL/GenBank/DDBJ whole genome shotgun (WGS) entry which is preliminary data.</text>
</comment>
<evidence type="ECO:0000313" key="2">
    <source>
        <dbReference type="EMBL" id="KAK8836183.1"/>
    </source>
</evidence>
<accession>A0ABR2GQG4</accession>
<feature type="coiled-coil region" evidence="1">
    <location>
        <begin position="479"/>
        <end position="516"/>
    </location>
</feature>
<dbReference type="Gene3D" id="3.30.565.10">
    <property type="entry name" value="Histidine kinase-like ATPase, C-terminal domain"/>
    <property type="match status" value="1"/>
</dbReference>
<organism evidence="2 3">
    <name type="scientific">Tritrichomonas musculus</name>
    <dbReference type="NCBI Taxonomy" id="1915356"/>
    <lineage>
        <taxon>Eukaryota</taxon>
        <taxon>Metamonada</taxon>
        <taxon>Parabasalia</taxon>
        <taxon>Tritrichomonadida</taxon>
        <taxon>Tritrichomonadidae</taxon>
        <taxon>Tritrichomonas</taxon>
    </lineage>
</organism>
<keyword evidence="3" id="KW-1185">Reference proteome</keyword>
<dbReference type="NCBIfam" id="NF047352">
    <property type="entry name" value="P_loop_sacsin"/>
    <property type="match status" value="3"/>
</dbReference>
<gene>
    <name evidence="2" type="ORF">M9Y10_039815</name>
</gene>
<dbReference type="EMBL" id="JAPFFF010000067">
    <property type="protein sequence ID" value="KAK8836183.1"/>
    <property type="molecule type" value="Genomic_DNA"/>
</dbReference>
<sequence>MYDNNSCPIKSIEAVQNDLMDNMYIANVLNRIRELQSPSAVDRARWLWELLQNAQDSIKPDQFVTAKIRVSENRNVTFEHTGGIFTGKAMCGLLYKYSEGKGNEESTGRFGTGFMTTLTLSEIIEVETNIYDDTDNTQVTGFYVVLYRNGIEKEELKEGLRKMRDSFKKLEPFKDFTTRFTYRNSNQSAIDLGYTSFINCGAQTMLFATKVQNFSFDFLNDKSTIERGSKDQIDDILSIHSFMVNDKNKKYERKFILISIKKQNDILTQKFKKERHLRLQIAIEFKDDELVSHENKTCLYCTFPFIGSEIHQLPFIMNCPDFEPDTERQSLLVEGLDYIPKNDRQVINSPLINKMILTESLVLFKKLLDFLINRQFKGFYLLTNGLIHFNNIKHMNQEWYFSEIITKMRKILEESPIVKTIDQKMTLLKNAYFPIYKNGSDEKQRQMYHNLVSHRYPNQTVTFEESERWENRTWEELHLINIEDLIKEEEILSQNKEKENEKLKEEEWEYLNLLLEYCNEYEHNLLTSHAIIPDMNEKRHIYSETFCESKRIHEDMLNILESIKDSWKSEHMHNKINKIKIHEHEMKDAIDSCIKKIKSKPTLSYIISSYLPKNNSRRRIIYEFINEILEHHVEEHQLQNEIDDELWKFSDEYLIEQFLTTIEKYDSTEVQNKFELCHRFVSFLNDQELEKKYLNERKIVPNQNFILCKLTDLRDKSNIPPEFKKIVKDCFKIDINEKELHSEITEIKCNEKSTIQCYQQSINNKFSNMKNKEDAAILLTHVLPKDKESNSYKTQSKILKLLKPIVKCNQPTILIDYGEDKLWRQSNEYVKEKIIKKKISKHDSLVDLTSFFEFNDFKATIEYLNQCYEFIKSGKIMPNQYGTLCNVEELEDGGDVDEDSLDLLKFINQKIHDYRLKLSYKGIEFPKLRRFDLNNFYKTAESELKAALKNEENRKNPEFQNILKRMNKVEDDDYMSFFSDDQKNVAHRRLLYRIYAANVKNFLRKLDGSNASECDKKRWPFELIQNARDTVINTPERKVSIDIIYVPHEHLIFRHNGDDFTFDSLIGLLFKTSEGKEYNQKAIGRFGTGFMSTHILNRKIELTGNFYQDDKKVGFHVTIDRTGKGSNEIIEHAELMTKSFKTLDNPVDYTEFKYSIENDRVDEIVQMGLESIDQNIPVTLLSCPEIKQIKVICNKTEKIYNYNPEAMNNSIIKTINDGSEEGKGFLVASVSDSNQILSQFKGEESKLSITATLEIKNQTISHWEGESLFCYFPLLGSKEKLAFPIVINSSSFEPETERNTIILNKMTKGSDKVDESCINKEILKQSINLFKIIVDQCVKLNLNDIFLLTNGLLPKNLESSNDSFDLDWYKNTFICNMRKILEESPIVKTIDQKMTLLKNAYFPIYKNGSDEKQRQMYHNLVSHRYPNQTVTFEESERWENRTWEELHLINIEDLIKEEEILSQNKEKENEKLKEEEWEYLNLLLEYCNEYEHNLLTSHAIIPDMNEKRHIYSETFCESKRIHEDMLNILESIEDSWKSEHMHNKINKIKIHEHEMKDAIDSCIKKIKSKPTLSYIISSYLPKNNSRRRIIYEFINEILEHHVEEHQLQNEIDDELWKISDEYLIEQFLTTIEKYDSTEVQNKFELCHRFVSFLNDQELEKKYLNERKIVPNQNFILCKLTDLRDKSSVPEKFKNGVLNYFEIDINNDELNHQITDIHCAKHSEISLYQDEINKKVQKIEQKVAASAFLLHFRPKKEEEDTNKKIEQIQYLYQTFFSEEEKNFILTNNLTITFEDVIQTDLSGSSLWNNANKEILKTLKNTINGFSQFNDFLDFYHFDEEKAVSLLNQCYLYEINVNIPVLNGEMINYSERLMYRSDGIDKKIIDFVTTVDENDSIKSELAWFGINHSKLVQYNSSQIISKIEKATKQICQDETLRNDPKIKGLIADINEKSIDDILKFNSLNEVDQEKLLIFGKLFVSNLGPRLRELENPSDNIKKRWGWELIQNAKDTIAHDLDKKVNVKFTYDKKHLIFQHDGNDFTTKQYLAMVYKFSEDKHEQKGSTGRFGTGFLTTHIISPKVILRGNLIKNDKLTGFQVTLNRTGHKDFELEESMKDTERSKKMFDTKFDYTSFEYQYDDDEHIKRVEMGIENLKKNLPIVLLFCRNINSVAIENLDNNETVSYSLNSDEKDHIFEVKITTNNEKEEIRRFIFFSTEKESNYVSNWYRVPDRKIQVNAVLEIDADNNIISHHGTESLYCVFPLIGSKLPLPFIINSPDFETSTERDNIFLKKSSKENVSTVDNINYEILGIGLELYQNIIEFCIQKQISCLYYLAEGLNAYIAKEDHFSPKTYSKLFLTKAREILSSHAVFKTINGYKCLNDTTLIDYTFPTTYEKIEKSTREKYQKDFHSLFSQIYENPIEFEESKHWNSLLWTELSAKKHIDLLKLVSEYESITNLPFSNESQKIQFMNDLIDFVLDFDKVQITEIKLIPNQNMQFCIDDSDLYFDDGVTEEAITLIHRLGCEWRKNHVFKQIVNKHYLSCHSIKDAENMIKNSIGDDNALILMEYIIPDNQERIKMHDYAHSILGIPSKAIELSGFSNDIWTKCDIIVMNLLIQKIEELGYVKSPVKSVSWLNDLISFLLEKGLKQNKLQDHSIFPNQKMYFMPFTEIYEDGIKYDEIKNALQAYCQIDVRNELLHPDFNIDLGFRTKYLKYYPIEKFYLNKDGINQLGYNYYNSYIQLNTYYKDHNKYEFSIILLKYICSDEEVIQQKQKDLLQSFNTLLKGNIEEIELESSMKNATFEYISRCVAYHINQELAGKTINDIKAQTGKEVEEIITSLNNVYRFSHKEAYVPNKNLKFCIYKELMNVSNEENLLKFIEFQESLSKSIKPSRSLTNYLVMEGIKCPLINESLDLQRACANIDSLIFENYTSIMESQDSGLKIILNDLIKYIKQNDYWKYFPRLKSYKDSLISNFIISENDRDVVLAINKMPGDNRSKILNLIKEFTHLDFSGNDPDSLLKVAKLPLQFRGKIMNLIDRLSNDVTDISEEEMIGIIEEVFGIKVRRSLSSNITINNNYYTYNSINYNRYIYNHFDRCSAYFIYDNYRRPYISRGSSYYAGNALPSSSSSYVPAVYNNNNNRPSLSDNRIIGYTGEAYAYEKLLRAGFDVTWVNLSDKKESLKIVFNENTYYIKESYEHFDLIARRDNQIFYYEVKSTVNSNGDHLYMSPSQLNFMAMYKPGATKRVMYVFNVRSNPSDMVFEYIPDRLMLKYSG</sequence>
<evidence type="ECO:0000256" key="1">
    <source>
        <dbReference type="SAM" id="Coils"/>
    </source>
</evidence>
<feature type="coiled-coil region" evidence="1">
    <location>
        <begin position="1448"/>
        <end position="1485"/>
    </location>
</feature>
<dbReference type="SUPFAM" id="SSF55874">
    <property type="entry name" value="ATPase domain of HSP90 chaperone/DNA topoisomerase II/histidine kinase"/>
    <property type="match status" value="3"/>
</dbReference>
<dbReference type="InterPro" id="IPR036890">
    <property type="entry name" value="HATPase_C_sf"/>
</dbReference>
<reference evidence="2 3" key="1">
    <citation type="submission" date="2024-04" db="EMBL/GenBank/DDBJ databases">
        <title>Tritrichomonas musculus Genome.</title>
        <authorList>
            <person name="Alves-Ferreira E."/>
            <person name="Grigg M."/>
            <person name="Lorenzi H."/>
            <person name="Galac M."/>
        </authorList>
    </citation>
    <scope>NUCLEOTIDE SEQUENCE [LARGE SCALE GENOMIC DNA]</scope>
    <source>
        <strain evidence="2 3">EAF2021</strain>
    </source>
</reference>
<protein>
    <recommendedName>
        <fullName evidence="4">Protein NO VEIN C-terminal domain-containing protein</fullName>
    </recommendedName>
</protein>
<proteinExistence type="predicted"/>
<dbReference type="Proteomes" id="UP001470230">
    <property type="component" value="Unassembled WGS sequence"/>
</dbReference>